<accession>A0A9D4WCP4</accession>
<organism evidence="2 3">
    <name type="scientific">Pisum sativum</name>
    <name type="common">Garden pea</name>
    <name type="synonym">Lathyrus oleraceus</name>
    <dbReference type="NCBI Taxonomy" id="3888"/>
    <lineage>
        <taxon>Eukaryota</taxon>
        <taxon>Viridiplantae</taxon>
        <taxon>Streptophyta</taxon>
        <taxon>Embryophyta</taxon>
        <taxon>Tracheophyta</taxon>
        <taxon>Spermatophyta</taxon>
        <taxon>Magnoliopsida</taxon>
        <taxon>eudicotyledons</taxon>
        <taxon>Gunneridae</taxon>
        <taxon>Pentapetalae</taxon>
        <taxon>rosids</taxon>
        <taxon>fabids</taxon>
        <taxon>Fabales</taxon>
        <taxon>Fabaceae</taxon>
        <taxon>Papilionoideae</taxon>
        <taxon>50 kb inversion clade</taxon>
        <taxon>NPAAA clade</taxon>
        <taxon>Hologalegina</taxon>
        <taxon>IRL clade</taxon>
        <taxon>Fabeae</taxon>
        <taxon>Lathyrus</taxon>
    </lineage>
</organism>
<keyword evidence="3" id="KW-1185">Reference proteome</keyword>
<dbReference type="AlphaFoldDB" id="A0A9D4WCP4"/>
<feature type="region of interest" description="Disordered" evidence="1">
    <location>
        <begin position="87"/>
        <end position="109"/>
    </location>
</feature>
<protein>
    <recommendedName>
        <fullName evidence="4">Retrovirus-related Pol polyprotein from transposon TNT 1-94</fullName>
    </recommendedName>
</protein>
<dbReference type="EMBL" id="JAMSHJ010000006">
    <property type="protein sequence ID" value="KAI5398191.1"/>
    <property type="molecule type" value="Genomic_DNA"/>
</dbReference>
<evidence type="ECO:0000313" key="2">
    <source>
        <dbReference type="EMBL" id="KAI5398191.1"/>
    </source>
</evidence>
<gene>
    <name evidence="2" type="ORF">KIW84_063832</name>
</gene>
<dbReference type="PANTHER" id="PTHR34222">
    <property type="entry name" value="GAG_PRE-INTEGRS DOMAIN-CONTAINING PROTEIN"/>
    <property type="match status" value="1"/>
</dbReference>
<dbReference type="Gramene" id="Psat06G0383200-T1">
    <property type="protein sequence ID" value="KAI5398191.1"/>
    <property type="gene ID" value="KIW84_063832"/>
</dbReference>
<sequence length="156" mass="17351">MNDQDLSEYLTSAQSTIDGLKLMLISDDITKILGKLDNMFMLFVLHGLSKEYSSVKEQVLTNTTIPTVEELIDRLVRISLPSDDTHTTHESSAFVSNFSNGGRGGRGRGRGCGQGCKSNFYYTHCRKDGHTQDRCFDLHGYPNKTANVAQTIGNRE</sequence>
<dbReference type="PANTHER" id="PTHR34222:SF95">
    <property type="entry name" value="RRNA 2'-O-METHYLTRANSFERASE FIBRILLARIN-LIKE ISOFORM X1"/>
    <property type="match status" value="1"/>
</dbReference>
<dbReference type="Proteomes" id="UP001058974">
    <property type="component" value="Chromosome 6"/>
</dbReference>
<feature type="compositionally biased region" description="Polar residues" evidence="1">
    <location>
        <begin position="90"/>
        <end position="100"/>
    </location>
</feature>
<evidence type="ECO:0000313" key="3">
    <source>
        <dbReference type="Proteomes" id="UP001058974"/>
    </source>
</evidence>
<comment type="caution">
    <text evidence="2">The sequence shown here is derived from an EMBL/GenBank/DDBJ whole genome shotgun (WGS) entry which is preliminary data.</text>
</comment>
<proteinExistence type="predicted"/>
<name>A0A9D4WCP4_PEA</name>
<evidence type="ECO:0008006" key="4">
    <source>
        <dbReference type="Google" id="ProtNLM"/>
    </source>
</evidence>
<reference evidence="2 3" key="1">
    <citation type="journal article" date="2022" name="Nat. Genet.">
        <title>Improved pea reference genome and pan-genome highlight genomic features and evolutionary characteristics.</title>
        <authorList>
            <person name="Yang T."/>
            <person name="Liu R."/>
            <person name="Luo Y."/>
            <person name="Hu S."/>
            <person name="Wang D."/>
            <person name="Wang C."/>
            <person name="Pandey M.K."/>
            <person name="Ge S."/>
            <person name="Xu Q."/>
            <person name="Li N."/>
            <person name="Li G."/>
            <person name="Huang Y."/>
            <person name="Saxena R.K."/>
            <person name="Ji Y."/>
            <person name="Li M."/>
            <person name="Yan X."/>
            <person name="He Y."/>
            <person name="Liu Y."/>
            <person name="Wang X."/>
            <person name="Xiang C."/>
            <person name="Varshney R.K."/>
            <person name="Ding H."/>
            <person name="Gao S."/>
            <person name="Zong X."/>
        </authorList>
    </citation>
    <scope>NUCLEOTIDE SEQUENCE [LARGE SCALE GENOMIC DNA]</scope>
    <source>
        <strain evidence="2 3">cv. Zhongwan 6</strain>
    </source>
</reference>
<evidence type="ECO:0000256" key="1">
    <source>
        <dbReference type="SAM" id="MobiDB-lite"/>
    </source>
</evidence>